<feature type="domain" description="AFP-like" evidence="1">
    <location>
        <begin position="280"/>
        <end position="338"/>
    </location>
</feature>
<dbReference type="PROSITE" id="PS50844">
    <property type="entry name" value="AFP_LIKE"/>
    <property type="match status" value="1"/>
</dbReference>
<proteinExistence type="predicted"/>
<dbReference type="InterPro" id="IPR013974">
    <property type="entry name" value="SAF"/>
</dbReference>
<gene>
    <name evidence="2" type="ORF">A3G03_01755</name>
</gene>
<reference evidence="2 3" key="1">
    <citation type="journal article" date="2016" name="Nat. Commun.">
        <title>Thousands of microbial genomes shed light on interconnected biogeochemical processes in an aquifer system.</title>
        <authorList>
            <person name="Anantharaman K."/>
            <person name="Brown C.T."/>
            <person name="Hug L.A."/>
            <person name="Sharon I."/>
            <person name="Castelle C.J."/>
            <person name="Probst A.J."/>
            <person name="Thomas B.C."/>
            <person name="Singh A."/>
            <person name="Wilkins M.J."/>
            <person name="Karaoz U."/>
            <person name="Brodie E.L."/>
            <person name="Williams K.H."/>
            <person name="Hubbard S.S."/>
            <person name="Banfield J.F."/>
        </authorList>
    </citation>
    <scope>NUCLEOTIDE SEQUENCE [LARGE SCALE GENOMIC DNA]</scope>
</reference>
<dbReference type="SUPFAM" id="SSF51569">
    <property type="entry name" value="Aldolase"/>
    <property type="match status" value="1"/>
</dbReference>
<dbReference type="STRING" id="1802333.A3G03_01755"/>
<dbReference type="InterPro" id="IPR013785">
    <property type="entry name" value="Aldolase_TIM"/>
</dbReference>
<accession>A0A1G2P4A7</accession>
<dbReference type="AlphaFoldDB" id="A0A1G2P4A7"/>
<dbReference type="Gene3D" id="3.20.20.70">
    <property type="entry name" value="Aldolase class I"/>
    <property type="match status" value="1"/>
</dbReference>
<dbReference type="SMART" id="SM00858">
    <property type="entry name" value="SAF"/>
    <property type="match status" value="1"/>
</dbReference>
<comment type="caution">
    <text evidence="2">The sequence shown here is derived from an EMBL/GenBank/DDBJ whole genome shotgun (WGS) entry which is preliminary data.</text>
</comment>
<protein>
    <submittedName>
        <fullName evidence="2">Pseudaminic acid synthase</fullName>
    </submittedName>
</protein>
<evidence type="ECO:0000259" key="1">
    <source>
        <dbReference type="PROSITE" id="PS50844"/>
    </source>
</evidence>
<dbReference type="SUPFAM" id="SSF51269">
    <property type="entry name" value="AFP III-like domain"/>
    <property type="match status" value="1"/>
</dbReference>
<dbReference type="Pfam" id="PF08666">
    <property type="entry name" value="SAF"/>
    <property type="match status" value="1"/>
</dbReference>
<dbReference type="InterPro" id="IPR013132">
    <property type="entry name" value="PseI/NeuA/B-like_N"/>
</dbReference>
<evidence type="ECO:0000313" key="3">
    <source>
        <dbReference type="Proteomes" id="UP000176355"/>
    </source>
</evidence>
<dbReference type="NCBIfam" id="TIGR03586">
    <property type="entry name" value="PseI"/>
    <property type="match status" value="1"/>
</dbReference>
<dbReference type="InterPro" id="IPR057736">
    <property type="entry name" value="SAF_PseI/NeuA/NeuB"/>
</dbReference>
<dbReference type="InterPro" id="IPR051690">
    <property type="entry name" value="PseI-like"/>
</dbReference>
<dbReference type="GO" id="GO:0016051">
    <property type="term" value="P:carbohydrate biosynthetic process"/>
    <property type="evidence" value="ECO:0007669"/>
    <property type="project" value="InterPro"/>
</dbReference>
<dbReference type="InterPro" id="IPR036732">
    <property type="entry name" value="AFP_Neu5c_C_sf"/>
</dbReference>
<dbReference type="Pfam" id="PF03102">
    <property type="entry name" value="NeuB"/>
    <property type="match status" value="1"/>
</dbReference>
<name>A0A1G2P4A7_9BACT</name>
<dbReference type="PANTHER" id="PTHR42966">
    <property type="entry name" value="N-ACETYLNEURAMINATE SYNTHASE"/>
    <property type="match status" value="1"/>
</dbReference>
<dbReference type="Proteomes" id="UP000176355">
    <property type="component" value="Unassembled WGS sequence"/>
</dbReference>
<dbReference type="PANTHER" id="PTHR42966:SF2">
    <property type="entry name" value="PSEUDAMINIC ACID SYNTHASE"/>
    <property type="match status" value="1"/>
</dbReference>
<organism evidence="2 3">
    <name type="scientific">Candidatus Taylorbacteria bacterium RIFCSPLOWO2_12_FULL_44_15c</name>
    <dbReference type="NCBI Taxonomy" id="1802333"/>
    <lineage>
        <taxon>Bacteria</taxon>
        <taxon>Candidatus Tayloriibacteriota</taxon>
    </lineage>
</organism>
<evidence type="ECO:0000313" key="2">
    <source>
        <dbReference type="EMBL" id="OHA43174.1"/>
    </source>
</evidence>
<dbReference type="InterPro" id="IPR020030">
    <property type="entry name" value="Pseudaminic_synth_PseI"/>
</dbReference>
<dbReference type="Gene3D" id="3.90.1210.10">
    <property type="entry name" value="Antifreeze-like/N-acetylneuraminic acid synthase C-terminal domain"/>
    <property type="match status" value="1"/>
</dbReference>
<dbReference type="CDD" id="cd11615">
    <property type="entry name" value="SAF_NeuB_like"/>
    <property type="match status" value="1"/>
</dbReference>
<dbReference type="GO" id="GO:0047444">
    <property type="term" value="F:N-acylneuraminate-9-phosphate synthase activity"/>
    <property type="evidence" value="ECO:0007669"/>
    <property type="project" value="TreeGrafter"/>
</dbReference>
<dbReference type="InterPro" id="IPR006190">
    <property type="entry name" value="SAF_AFP_Neu5Ac"/>
</dbReference>
<dbReference type="EMBL" id="MHSL01000030">
    <property type="protein sequence ID" value="OHA43174.1"/>
    <property type="molecule type" value="Genomic_DNA"/>
</dbReference>
<sequence length="342" mass="38195">MKSVFIIAELSGNHHQKLDEALKLIDAAAEAGVDAVKTQTYTADTITINSDKKYFQVKVNDAWKGQTLHSLYQKAYTPWEWFPKMKARAESHGLAFFSSVFDTSSVDFMEKLGVDFYKVASFEVVDIPLLEKIGRTKKPVIMSKGMATTAEIRLAMRTLRQNGCLDITILQCVSSYPAKPEEMNLLTIPDIARRFKVEVGLSDHTLGNHVSVAAVALGAKIIEKHLTLRRADGGPDAVFSLEPAEFKNLVSDIRDIEQALGKVKYGPGKGEQENIIFRKSLFVVKDIKKGERFTAENVRSIRPGYGLLPKFYRSVLGKKAKTDLEKGTPLVLKDIVKKEKRC</sequence>